<evidence type="ECO:0000256" key="10">
    <source>
        <dbReference type="ARBA" id="ARBA00049176"/>
    </source>
</evidence>
<feature type="domain" description="4'-phosphopantetheinyl transferase" evidence="14">
    <location>
        <begin position="122"/>
        <end position="200"/>
    </location>
</feature>
<dbReference type="GO" id="GO:0000287">
    <property type="term" value="F:magnesium ion binding"/>
    <property type="evidence" value="ECO:0007669"/>
    <property type="project" value="InterPro"/>
</dbReference>
<comment type="function">
    <text evidence="1">Involved in the biosynthesis of the siderophore enterobactin (enterochelin), which is a macrocyclic trimeric lactone of N-(2,3-dihydroxybenzoyl)-serine. The serine trilactone serves as a scaffolding for the three catechol functionalities that provide hexadentate coordination for the tightly ligated iron(2+) atoms. Plays an essential role in the assembly of the enterobactin by catalyzing the transfer of the 4'-phosphopantetheine (Ppant) moiety from coenzyme A to the apo-domains of both EntB (ArCP domain) and EntF (PCP domain) to yield their holo-forms which make them competent for the activation of 2,3-dihydroxybenzoate (DHB) and L-serine, respectively.</text>
</comment>
<feature type="domain" description="4'-phosphopantetheinyl transferase N-terminal" evidence="15">
    <location>
        <begin position="48"/>
        <end position="105"/>
    </location>
</feature>
<evidence type="ECO:0000256" key="9">
    <source>
        <dbReference type="ARBA" id="ARBA00031996"/>
    </source>
</evidence>
<evidence type="ECO:0000256" key="6">
    <source>
        <dbReference type="ARBA" id="ARBA00022679"/>
    </source>
</evidence>
<dbReference type="InterPro" id="IPR008278">
    <property type="entry name" value="4-PPantetheinyl_Trfase_dom"/>
</dbReference>
<comment type="catalytic activity">
    <reaction evidence="10">
        <text>apo-[aryl-carrier protein] + CoA = holo-[aryl-carrier protein] + adenosine 3',5'-bisphosphate + H(+)</text>
        <dbReference type="Rhea" id="RHEA:48404"/>
        <dbReference type="Rhea" id="RHEA-COMP:15903"/>
        <dbReference type="Rhea" id="RHEA-COMP:17557"/>
        <dbReference type="ChEBI" id="CHEBI:15378"/>
        <dbReference type="ChEBI" id="CHEBI:29999"/>
        <dbReference type="ChEBI" id="CHEBI:57287"/>
        <dbReference type="ChEBI" id="CHEBI:58343"/>
        <dbReference type="ChEBI" id="CHEBI:64479"/>
    </reaction>
</comment>
<dbReference type="GO" id="GO:0008897">
    <property type="term" value="F:holo-[acyl-carrier-protein] synthase activity"/>
    <property type="evidence" value="ECO:0007669"/>
    <property type="project" value="InterPro"/>
</dbReference>
<evidence type="ECO:0000256" key="8">
    <source>
        <dbReference type="ARBA" id="ARBA00029894"/>
    </source>
</evidence>
<evidence type="ECO:0000256" key="11">
    <source>
        <dbReference type="ARBA" id="ARBA00049191"/>
    </source>
</evidence>
<evidence type="ECO:0000256" key="1">
    <source>
        <dbReference type="ARBA" id="ARBA00003937"/>
    </source>
</evidence>
<keyword evidence="6" id="KW-0808">Transferase</keyword>
<organism evidence="16 17">
    <name type="scientific">Trinickia soli</name>
    <dbReference type="NCBI Taxonomy" id="380675"/>
    <lineage>
        <taxon>Bacteria</taxon>
        <taxon>Pseudomonadati</taxon>
        <taxon>Pseudomonadota</taxon>
        <taxon>Betaproteobacteria</taxon>
        <taxon>Burkholderiales</taxon>
        <taxon>Burkholderiaceae</taxon>
        <taxon>Trinickia</taxon>
    </lineage>
</organism>
<dbReference type="Pfam" id="PF17837">
    <property type="entry name" value="4PPT_N"/>
    <property type="match status" value="1"/>
</dbReference>
<feature type="binding site" evidence="13">
    <location>
        <position position="128"/>
    </location>
    <ligand>
        <name>Mg(2+)</name>
        <dbReference type="ChEBI" id="CHEBI:18420"/>
    </ligand>
</feature>
<comment type="catalytic activity">
    <reaction evidence="11">
        <text>apo-[peptidyl-carrier protein] + CoA = holo-[peptidyl-carrier protein] + adenosine 3',5'-bisphosphate + H(+)</text>
        <dbReference type="Rhea" id="RHEA:46228"/>
        <dbReference type="Rhea" id="RHEA-COMP:11479"/>
        <dbReference type="Rhea" id="RHEA-COMP:11480"/>
        <dbReference type="ChEBI" id="CHEBI:15378"/>
        <dbReference type="ChEBI" id="CHEBI:29999"/>
        <dbReference type="ChEBI" id="CHEBI:57287"/>
        <dbReference type="ChEBI" id="CHEBI:58343"/>
        <dbReference type="ChEBI" id="CHEBI:64479"/>
    </reaction>
</comment>
<dbReference type="InterPro" id="IPR037143">
    <property type="entry name" value="4-PPantetheinyl_Trfase_dom_sf"/>
</dbReference>
<protein>
    <recommendedName>
        <fullName evidence="5">Enterobactin synthase component D</fullName>
    </recommendedName>
    <alternativeName>
        <fullName evidence="8">4'-phosphopantetheinyl transferase EntD</fullName>
    </alternativeName>
    <alternativeName>
        <fullName evidence="9">Enterochelin synthase D</fullName>
    </alternativeName>
</protein>
<dbReference type="InterPro" id="IPR041354">
    <property type="entry name" value="4PPT_N"/>
</dbReference>
<feature type="binding site" evidence="12">
    <location>
        <position position="126"/>
    </location>
    <ligand>
        <name>CoA</name>
        <dbReference type="ChEBI" id="CHEBI:57287"/>
    </ligand>
</feature>
<evidence type="ECO:0000256" key="3">
    <source>
        <dbReference type="ARBA" id="ARBA00008342"/>
    </source>
</evidence>
<evidence type="ECO:0000256" key="13">
    <source>
        <dbReference type="PIRSR" id="PIRSR603542-2"/>
    </source>
</evidence>
<comment type="cofactor">
    <cofactor evidence="13">
        <name>Mg(2+)</name>
        <dbReference type="ChEBI" id="CHEBI:18420"/>
    </cofactor>
</comment>
<sequence length="249" mass="27136">MNVRVAPGARDVCLPTVREIALPALWGIPGIRQRIVALPTEPVLTGEAAREREFRLGRAIAAQLLLEHGSATGRVGVGLDRSPQWPPGFIGTISHSPALLGVAIARRDAVEMRVADAPGQCGIGIDIEPIIEGAAVEDIRRFCLCEEERGVRRPLSSREDAMTVTAIFSAKEALFKCLYPIVGSFFDFCDVVIELNLQAAEIRGQLKRALSPELPVGTRVLGRCRFIEQHVVTAFAWPSSALFENITYL</sequence>
<keyword evidence="13" id="KW-0479">Metal-binding</keyword>
<evidence type="ECO:0000313" key="16">
    <source>
        <dbReference type="EMBL" id="PMS21445.1"/>
    </source>
</evidence>
<evidence type="ECO:0000256" key="12">
    <source>
        <dbReference type="PIRSR" id="PIRSR603542-1"/>
    </source>
</evidence>
<comment type="caution">
    <text evidence="16">The sequence shown here is derived from an EMBL/GenBank/DDBJ whole genome shotgun (WGS) entry which is preliminary data.</text>
</comment>
<feature type="binding site" evidence="12">
    <location>
        <position position="172"/>
    </location>
    <ligand>
        <name>CoA</name>
        <dbReference type="ChEBI" id="CHEBI:57287"/>
    </ligand>
</feature>
<dbReference type="Proteomes" id="UP000235347">
    <property type="component" value="Unassembled WGS sequence"/>
</dbReference>
<dbReference type="Pfam" id="PF01648">
    <property type="entry name" value="ACPS"/>
    <property type="match status" value="1"/>
</dbReference>
<evidence type="ECO:0000256" key="5">
    <source>
        <dbReference type="ARBA" id="ARBA00019087"/>
    </source>
</evidence>
<evidence type="ECO:0000259" key="14">
    <source>
        <dbReference type="Pfam" id="PF01648"/>
    </source>
</evidence>
<dbReference type="PANTHER" id="PTHR38096:SF1">
    <property type="entry name" value="ENTEROBACTIN SYNTHASE COMPONENT D"/>
    <property type="match status" value="1"/>
</dbReference>
<dbReference type="Gene3D" id="3.90.470.20">
    <property type="entry name" value="4'-phosphopantetheinyl transferase domain"/>
    <property type="match status" value="1"/>
</dbReference>
<dbReference type="EMBL" id="PNYB01000016">
    <property type="protein sequence ID" value="PMS21445.1"/>
    <property type="molecule type" value="Genomic_DNA"/>
</dbReference>
<name>A0A2N7VWB4_9BURK</name>
<evidence type="ECO:0000259" key="15">
    <source>
        <dbReference type="Pfam" id="PF17837"/>
    </source>
</evidence>
<proteinExistence type="inferred from homology"/>
<evidence type="ECO:0000256" key="7">
    <source>
        <dbReference type="ARBA" id="ARBA00023191"/>
    </source>
</evidence>
<feature type="binding site" evidence="13">
    <location>
        <position position="127"/>
    </location>
    <ligand>
        <name>Mg(2+)</name>
        <dbReference type="ChEBI" id="CHEBI:18420"/>
    </ligand>
</feature>
<comment type="similarity">
    <text evidence="3">Belongs to the P-Pant transferase superfamily. EntD family.</text>
</comment>
<dbReference type="AlphaFoldDB" id="A0A2N7VWB4"/>
<dbReference type="GO" id="GO:0005886">
    <property type="term" value="C:plasma membrane"/>
    <property type="evidence" value="ECO:0007669"/>
    <property type="project" value="TreeGrafter"/>
</dbReference>
<dbReference type="SUPFAM" id="SSF56214">
    <property type="entry name" value="4'-phosphopantetheinyl transferase"/>
    <property type="match status" value="1"/>
</dbReference>
<keyword evidence="7" id="KW-0259">Enterobactin biosynthesis</keyword>
<evidence type="ECO:0000256" key="4">
    <source>
        <dbReference type="ARBA" id="ARBA00011503"/>
    </source>
</evidence>
<accession>A0A2N7VWB4</accession>
<dbReference type="UniPathway" id="UPA00017"/>
<dbReference type="GO" id="GO:0009239">
    <property type="term" value="P:enterobactin biosynthetic process"/>
    <property type="evidence" value="ECO:0007669"/>
    <property type="project" value="UniProtKB-UniPathway"/>
</dbReference>
<keyword evidence="13" id="KW-0460">Magnesium</keyword>
<evidence type="ECO:0000256" key="2">
    <source>
        <dbReference type="ARBA" id="ARBA00004993"/>
    </source>
</evidence>
<feature type="binding site" evidence="12">
    <location>
        <position position="50"/>
    </location>
    <ligand>
        <name>CoA</name>
        <dbReference type="ChEBI" id="CHEBI:57287"/>
    </ligand>
</feature>
<feature type="binding site" evidence="12">
    <location>
        <position position="58"/>
    </location>
    <ligand>
        <name>CoA</name>
        <dbReference type="ChEBI" id="CHEBI:57287"/>
    </ligand>
</feature>
<comment type="pathway">
    <text evidence="2">Siderophore biosynthesis; enterobactin biosynthesis.</text>
</comment>
<feature type="binding site" evidence="12">
    <location>
        <position position="176"/>
    </location>
    <ligand>
        <name>CoA</name>
        <dbReference type="ChEBI" id="CHEBI:57287"/>
    </ligand>
</feature>
<dbReference type="InterPro" id="IPR003542">
    <property type="entry name" value="Enbac_synth_compD-like"/>
</dbReference>
<reference evidence="16 17" key="1">
    <citation type="submission" date="2018-01" db="EMBL/GenBank/DDBJ databases">
        <title>Whole genome analyses suggest that Burkholderia sensu lato contains two further novel genera in the rhizoxinica-symbiotica group Mycetohabitans gen. nov., and Trinickia gen. nov.: implications for the evolution of diazotrophy and nodulation in the Burkholderiaceae.</title>
        <authorList>
            <person name="Estrada-de los Santos P."/>
            <person name="Palmer M."/>
            <person name="Chavez-Ramirez B."/>
            <person name="Beukes C."/>
            <person name="Steenkamp E.T."/>
            <person name="Hirsch A.M."/>
            <person name="Manyaka P."/>
            <person name="Maluk M."/>
            <person name="Lafos M."/>
            <person name="Crook M."/>
            <person name="Gross E."/>
            <person name="Simon M.F."/>
            <person name="Bueno dos Reis Junior F."/>
            <person name="Poole P.S."/>
            <person name="Venter S.N."/>
            <person name="James E.K."/>
        </authorList>
    </citation>
    <scope>NUCLEOTIDE SEQUENCE [LARGE SCALE GENOMIC DNA]</scope>
    <source>
        <strain evidence="16 17">GP25-8</strain>
    </source>
</reference>
<comment type="subunit">
    <text evidence="4">EntB, EntD, EntE, and EntF form a multienzyme complex called enterobactin synthase.</text>
</comment>
<feature type="binding site" evidence="12">
    <location>
        <begin position="94"/>
        <end position="95"/>
    </location>
    <ligand>
        <name>CoA</name>
        <dbReference type="ChEBI" id="CHEBI:57287"/>
    </ligand>
</feature>
<evidence type="ECO:0000313" key="17">
    <source>
        <dbReference type="Proteomes" id="UP000235347"/>
    </source>
</evidence>
<feature type="binding site" evidence="13">
    <location>
        <position position="126"/>
    </location>
    <ligand>
        <name>Mg(2+)</name>
        <dbReference type="ChEBI" id="CHEBI:18420"/>
    </ligand>
</feature>
<gene>
    <name evidence="16" type="ORF">C0Z19_18650</name>
</gene>
<keyword evidence="17" id="KW-1185">Reference proteome</keyword>
<dbReference type="GO" id="GO:0009366">
    <property type="term" value="C:enterobactin synthetase complex"/>
    <property type="evidence" value="ECO:0007669"/>
    <property type="project" value="InterPro"/>
</dbReference>
<dbReference type="PANTHER" id="PTHR38096">
    <property type="entry name" value="ENTEROBACTIN SYNTHASE COMPONENT D"/>
    <property type="match status" value="1"/>
</dbReference>